<feature type="transmembrane region" description="Helical" evidence="1">
    <location>
        <begin position="6"/>
        <end position="35"/>
    </location>
</feature>
<accession>A0A6G1X868</accession>
<feature type="transmembrane region" description="Helical" evidence="1">
    <location>
        <begin position="47"/>
        <end position="64"/>
    </location>
</feature>
<evidence type="ECO:0000313" key="2">
    <source>
        <dbReference type="EMBL" id="MRG87070.1"/>
    </source>
</evidence>
<dbReference type="EMBL" id="WJNH01000007">
    <property type="protein sequence ID" value="MRG87070.1"/>
    <property type="molecule type" value="Genomic_DNA"/>
</dbReference>
<keyword evidence="1" id="KW-0472">Membrane</keyword>
<dbReference type="Proteomes" id="UP000480185">
    <property type="component" value="Unassembled WGS sequence"/>
</dbReference>
<evidence type="ECO:0000313" key="3">
    <source>
        <dbReference type="Proteomes" id="UP000480185"/>
    </source>
</evidence>
<proteinExistence type="predicted"/>
<dbReference type="Pfam" id="PF26135">
    <property type="entry name" value="YuzI"/>
    <property type="match status" value="1"/>
</dbReference>
<gene>
    <name evidence="2" type="ORF">GH754_12195</name>
</gene>
<dbReference type="OrthoDB" id="2972455at2"/>
<organism evidence="2 3">
    <name type="scientific">Salinibacillus xinjiangensis</name>
    <dbReference type="NCBI Taxonomy" id="1229268"/>
    <lineage>
        <taxon>Bacteria</taxon>
        <taxon>Bacillati</taxon>
        <taxon>Bacillota</taxon>
        <taxon>Bacilli</taxon>
        <taxon>Bacillales</taxon>
        <taxon>Bacillaceae</taxon>
        <taxon>Salinibacillus</taxon>
    </lineage>
</organism>
<name>A0A6G1X868_9BACI</name>
<dbReference type="AlphaFoldDB" id="A0A6G1X868"/>
<evidence type="ECO:0000256" key="1">
    <source>
        <dbReference type="SAM" id="Phobius"/>
    </source>
</evidence>
<protein>
    <recommendedName>
        <fullName evidence="4">EamA domain-containing protein</fullName>
    </recommendedName>
</protein>
<comment type="caution">
    <text evidence="2">The sequence shown here is derived from an EMBL/GenBank/DDBJ whole genome shotgun (WGS) entry which is preliminary data.</text>
</comment>
<evidence type="ECO:0008006" key="4">
    <source>
        <dbReference type="Google" id="ProtNLM"/>
    </source>
</evidence>
<sequence length="67" mass="7759">MWFIFLMLLGFGMTTAGGVSLIIYLNIIPVGVSFYQYLIFVKDRPECYLFILGIVIIVLTVYFARER</sequence>
<reference evidence="2 3" key="1">
    <citation type="submission" date="2019-11" db="EMBL/GenBank/DDBJ databases">
        <authorList>
            <person name="Li J."/>
        </authorList>
    </citation>
    <scope>NUCLEOTIDE SEQUENCE [LARGE SCALE GENOMIC DNA]</scope>
    <source>
        <strain evidence="2 3">J4</strain>
    </source>
</reference>
<dbReference type="RefSeq" id="WP_153728959.1">
    <property type="nucleotide sequence ID" value="NZ_WJNH01000007.1"/>
</dbReference>
<keyword evidence="3" id="KW-1185">Reference proteome</keyword>
<keyword evidence="1" id="KW-1133">Transmembrane helix</keyword>
<keyword evidence="1" id="KW-0812">Transmembrane</keyword>
<dbReference type="InterPro" id="IPR058887">
    <property type="entry name" value="YuzI-like"/>
</dbReference>